<dbReference type="GO" id="GO:0000400">
    <property type="term" value="F:four-way junction DNA binding"/>
    <property type="evidence" value="ECO:0007669"/>
    <property type="project" value="UniProtKB-UniRule"/>
</dbReference>
<dbReference type="Proteomes" id="UP000184233">
    <property type="component" value="Unassembled WGS sequence"/>
</dbReference>
<dbReference type="GO" id="GO:0005737">
    <property type="term" value="C:cytoplasm"/>
    <property type="evidence" value="ECO:0007669"/>
    <property type="project" value="UniProtKB-SubCell"/>
</dbReference>
<keyword evidence="3 6" id="KW-0238">DNA-binding</keyword>
<keyword evidence="2 6" id="KW-0227">DNA damage</keyword>
<keyword evidence="8" id="KW-0547">Nucleotide-binding</keyword>
<dbReference type="GO" id="GO:0048476">
    <property type="term" value="C:Holliday junction resolvase complex"/>
    <property type="evidence" value="ECO:0007669"/>
    <property type="project" value="UniProtKB-UniRule"/>
</dbReference>
<dbReference type="STRING" id="1895771.BGO89_00740"/>
<keyword evidence="4 6" id="KW-0233">DNA recombination</keyword>
<dbReference type="Pfam" id="PF14520">
    <property type="entry name" value="HHH_5"/>
    <property type="match status" value="1"/>
</dbReference>
<dbReference type="AlphaFoldDB" id="A0A1M3L6L5"/>
<evidence type="ECO:0000256" key="4">
    <source>
        <dbReference type="ARBA" id="ARBA00023172"/>
    </source>
</evidence>
<dbReference type="Pfam" id="PF01330">
    <property type="entry name" value="RuvA_N"/>
    <property type="match status" value="1"/>
</dbReference>
<feature type="region of interest" description="Domain I" evidence="6">
    <location>
        <begin position="1"/>
        <end position="64"/>
    </location>
</feature>
<dbReference type="Gene3D" id="2.40.50.140">
    <property type="entry name" value="Nucleic acid-binding proteins"/>
    <property type="match status" value="1"/>
</dbReference>
<evidence type="ECO:0000256" key="1">
    <source>
        <dbReference type="ARBA" id="ARBA00022490"/>
    </source>
</evidence>
<dbReference type="InterPro" id="IPR012340">
    <property type="entry name" value="NA-bd_OB-fold"/>
</dbReference>
<protein>
    <recommendedName>
        <fullName evidence="6">Holliday junction branch migration complex subunit RuvA</fullName>
    </recommendedName>
</protein>
<keyword evidence="5 6" id="KW-0234">DNA repair</keyword>
<comment type="caution">
    <text evidence="8">The sequence shown here is derived from an EMBL/GenBank/DDBJ whole genome shotgun (WGS) entry which is preliminary data.</text>
</comment>
<feature type="domain" description="Helix-hairpin-helix DNA-binding motif class 1" evidence="7">
    <location>
        <begin position="108"/>
        <end position="127"/>
    </location>
</feature>
<sequence>MIAQLSGSLAARSGTDVVIDCGGVGYAVSVPLTTADRLPGIGERVSLLTIMVVREDAMQLFGFLSDAEREAFKLLTGIQGIGGRTALGILSATPLAELRLAIVKSNVVALQRLPGVGKKTAERMVVELREKIIGIVPSEGAEPAIPSSQTTEEALAALQSLGYAKAAAEKAIKAVLAVDPDAIASSETLIRKALRV</sequence>
<keyword evidence="8" id="KW-0347">Helicase</keyword>
<dbReference type="InterPro" id="IPR003583">
    <property type="entry name" value="Hlx-hairpin-Hlx_DNA-bd_motif"/>
</dbReference>
<feature type="domain" description="Helix-hairpin-helix DNA-binding motif class 1" evidence="7">
    <location>
        <begin position="73"/>
        <end position="92"/>
    </location>
</feature>
<dbReference type="InterPro" id="IPR013849">
    <property type="entry name" value="DNA_helicase_Holl-junc_RuvA_I"/>
</dbReference>
<dbReference type="GO" id="GO:0005524">
    <property type="term" value="F:ATP binding"/>
    <property type="evidence" value="ECO:0007669"/>
    <property type="project" value="InterPro"/>
</dbReference>
<accession>A0A1M3L6L5</accession>
<evidence type="ECO:0000256" key="2">
    <source>
        <dbReference type="ARBA" id="ARBA00022763"/>
    </source>
</evidence>
<evidence type="ECO:0000256" key="3">
    <source>
        <dbReference type="ARBA" id="ARBA00023125"/>
    </source>
</evidence>
<proteinExistence type="inferred from homology"/>
<dbReference type="Gene3D" id="1.10.8.10">
    <property type="entry name" value="DNA helicase RuvA subunit, C-terminal domain"/>
    <property type="match status" value="1"/>
</dbReference>
<gene>
    <name evidence="6" type="primary">ruvA</name>
    <name evidence="8" type="ORF">BGO89_00740</name>
</gene>
<dbReference type="GO" id="GO:0009379">
    <property type="term" value="C:Holliday junction helicase complex"/>
    <property type="evidence" value="ECO:0007669"/>
    <property type="project" value="InterPro"/>
</dbReference>
<keyword evidence="8" id="KW-0067">ATP-binding</keyword>
<evidence type="ECO:0000313" key="8">
    <source>
        <dbReference type="EMBL" id="OJX61154.1"/>
    </source>
</evidence>
<dbReference type="EMBL" id="MKVH01000002">
    <property type="protein sequence ID" value="OJX61154.1"/>
    <property type="molecule type" value="Genomic_DNA"/>
</dbReference>
<dbReference type="HAMAP" id="MF_00031">
    <property type="entry name" value="DNA_HJ_migration_RuvA"/>
    <property type="match status" value="1"/>
</dbReference>
<comment type="domain">
    <text evidence="6">Has three domains with a flexible linker between the domains II and III and assumes an 'L' shape. Domain III is highly mobile and contacts RuvB.</text>
</comment>
<comment type="function">
    <text evidence="6">The RuvA-RuvB-RuvC complex processes Holliday junction (HJ) DNA during genetic recombination and DNA repair, while the RuvA-RuvB complex plays an important role in the rescue of blocked DNA replication forks via replication fork reversal (RFR). RuvA specifically binds to HJ cruciform DNA, conferring on it an open structure. The RuvB hexamer acts as an ATP-dependent pump, pulling dsDNA into and through the RuvAB complex. HJ branch migration allows RuvC to scan DNA until it finds its consensus sequence, where it cleaves and resolves the cruciform DNA.</text>
</comment>
<dbReference type="InterPro" id="IPR036267">
    <property type="entry name" value="RuvA_C_sf"/>
</dbReference>
<dbReference type="SMART" id="SM00278">
    <property type="entry name" value="HhH1"/>
    <property type="match status" value="2"/>
</dbReference>
<name>A0A1M3L6L5_9BACT</name>
<evidence type="ECO:0000259" key="7">
    <source>
        <dbReference type="SMART" id="SM00278"/>
    </source>
</evidence>
<dbReference type="InterPro" id="IPR011114">
    <property type="entry name" value="RuvA_C"/>
</dbReference>
<dbReference type="Pfam" id="PF07499">
    <property type="entry name" value="RuvA_C"/>
    <property type="match status" value="1"/>
</dbReference>
<reference evidence="8 9" key="1">
    <citation type="submission" date="2016-09" db="EMBL/GenBank/DDBJ databases">
        <title>Genome-resolved meta-omics ties microbial dynamics to process performance in biotechnology for thiocyanate degradation.</title>
        <authorList>
            <person name="Kantor R.S."/>
            <person name="Huddy R.J."/>
            <person name="Iyer R."/>
            <person name="Thomas B.C."/>
            <person name="Brown C.T."/>
            <person name="Anantharaman K."/>
            <person name="Tringe S."/>
            <person name="Hettich R.L."/>
            <person name="Harrison S.T."/>
            <person name="Banfield J.F."/>
        </authorList>
    </citation>
    <scope>NUCLEOTIDE SEQUENCE [LARGE SCALE GENOMIC DNA]</scope>
    <source>
        <strain evidence="8">59-99</strain>
    </source>
</reference>
<dbReference type="SUPFAM" id="SSF47781">
    <property type="entry name" value="RuvA domain 2-like"/>
    <property type="match status" value="1"/>
</dbReference>
<comment type="subunit">
    <text evidence="6">Homotetramer. Forms an RuvA(8)-RuvB(12)-Holliday junction (HJ) complex. HJ DNA is sandwiched between 2 RuvA tetramers; dsDNA enters through RuvA and exits via RuvB. An RuvB hexamer assembles on each DNA strand where it exits the tetramer. Each RuvB hexamer is contacted by two RuvA subunits (via domain III) on 2 adjacent RuvB subunits; this complex drives branch migration. In the full resolvosome a probable DNA-RuvA(4)-RuvB(12)-RuvC(2) complex forms which resolves the HJ.</text>
</comment>
<dbReference type="InterPro" id="IPR000085">
    <property type="entry name" value="RuvA"/>
</dbReference>
<comment type="similarity">
    <text evidence="6">Belongs to the RuvA family.</text>
</comment>
<evidence type="ECO:0000313" key="9">
    <source>
        <dbReference type="Proteomes" id="UP000184233"/>
    </source>
</evidence>
<keyword evidence="1 6" id="KW-0963">Cytoplasm</keyword>
<dbReference type="SUPFAM" id="SSF50249">
    <property type="entry name" value="Nucleic acid-binding proteins"/>
    <property type="match status" value="1"/>
</dbReference>
<evidence type="ECO:0000256" key="6">
    <source>
        <dbReference type="HAMAP-Rule" id="MF_00031"/>
    </source>
</evidence>
<comment type="caution">
    <text evidence="6">Lacks conserved residue(s) required for the propagation of feature annotation.</text>
</comment>
<organism evidence="8 9">
    <name type="scientific">Candidatus Kapaibacterium thiocyanatum</name>
    <dbReference type="NCBI Taxonomy" id="1895771"/>
    <lineage>
        <taxon>Bacteria</taxon>
        <taxon>Pseudomonadati</taxon>
        <taxon>Candidatus Kapaibacteriota</taxon>
        <taxon>Candidatus Kapaibacteriia</taxon>
        <taxon>Candidatus Kapaibacteriales</taxon>
        <taxon>Candidatus Kapaibacteriaceae</taxon>
        <taxon>Candidatus Kapaibacterium</taxon>
    </lineage>
</organism>
<dbReference type="InterPro" id="IPR010994">
    <property type="entry name" value="RuvA_2-like"/>
</dbReference>
<comment type="subcellular location">
    <subcellularLocation>
        <location evidence="6">Cytoplasm</location>
    </subcellularLocation>
</comment>
<dbReference type="SUPFAM" id="SSF46929">
    <property type="entry name" value="DNA helicase RuvA subunit, C-terminal domain"/>
    <property type="match status" value="1"/>
</dbReference>
<dbReference type="GO" id="GO:0009378">
    <property type="term" value="F:four-way junction helicase activity"/>
    <property type="evidence" value="ECO:0007669"/>
    <property type="project" value="InterPro"/>
</dbReference>
<dbReference type="GO" id="GO:0006281">
    <property type="term" value="P:DNA repair"/>
    <property type="evidence" value="ECO:0007669"/>
    <property type="project" value="UniProtKB-UniRule"/>
</dbReference>
<dbReference type="CDD" id="cd14332">
    <property type="entry name" value="UBA_RuvA_C"/>
    <property type="match status" value="1"/>
</dbReference>
<keyword evidence="8" id="KW-0378">Hydrolase</keyword>
<dbReference type="GO" id="GO:0006310">
    <property type="term" value="P:DNA recombination"/>
    <property type="evidence" value="ECO:0007669"/>
    <property type="project" value="UniProtKB-UniRule"/>
</dbReference>
<feature type="region of interest" description="Domain III" evidence="6">
    <location>
        <begin position="146"/>
        <end position="196"/>
    </location>
</feature>
<dbReference type="Gene3D" id="1.10.150.20">
    <property type="entry name" value="5' to 3' exonuclease, C-terminal subdomain"/>
    <property type="match status" value="1"/>
</dbReference>
<dbReference type="NCBIfam" id="TIGR00084">
    <property type="entry name" value="ruvA"/>
    <property type="match status" value="1"/>
</dbReference>
<evidence type="ECO:0000256" key="5">
    <source>
        <dbReference type="ARBA" id="ARBA00023204"/>
    </source>
</evidence>